<dbReference type="RefSeq" id="WP_267775033.1">
    <property type="nucleotide sequence ID" value="NZ_JAPNKE010000002.1"/>
</dbReference>
<sequence>MRLVLRDDRARPAHFTSAMTCPDEHVLAYSLDLTPEDAVAAAAAAARDPERPAAARIQALLELAWLDLGHGRLVDAEQKFSGCAEFHARTASPALAALARSGVGDVQRARGDLARARRTYETALLEAAATPAFPVTLQIVVALADTCLALAQPIDAEGYYQLADTLAAKLLRPHTRADVQESLGVCHRARGAAARAVRVWNDAAELCRAIDYPQRLHSILGHLAAHHRPIDRARHRACLEEQATITTRLQEARSC</sequence>
<name>A0A9X3EWN8_9BACT</name>
<organism evidence="1 2">
    <name type="scientific">Nannocystis pusilla</name>
    <dbReference type="NCBI Taxonomy" id="889268"/>
    <lineage>
        <taxon>Bacteria</taxon>
        <taxon>Pseudomonadati</taxon>
        <taxon>Myxococcota</taxon>
        <taxon>Polyangia</taxon>
        <taxon>Nannocystales</taxon>
        <taxon>Nannocystaceae</taxon>
        <taxon>Nannocystis</taxon>
    </lineage>
</organism>
<evidence type="ECO:0000313" key="1">
    <source>
        <dbReference type="EMBL" id="MCY1011732.1"/>
    </source>
</evidence>
<evidence type="ECO:0000313" key="2">
    <source>
        <dbReference type="Proteomes" id="UP001150924"/>
    </source>
</evidence>
<accession>A0A9X3EWN8</accession>
<dbReference type="Proteomes" id="UP001150924">
    <property type="component" value="Unassembled WGS sequence"/>
</dbReference>
<protein>
    <recommendedName>
        <fullName evidence="3">Tetratricopeptide repeat protein</fullName>
    </recommendedName>
</protein>
<dbReference type="Gene3D" id="1.25.40.10">
    <property type="entry name" value="Tetratricopeptide repeat domain"/>
    <property type="match status" value="1"/>
</dbReference>
<evidence type="ECO:0008006" key="3">
    <source>
        <dbReference type="Google" id="ProtNLM"/>
    </source>
</evidence>
<proteinExistence type="predicted"/>
<keyword evidence="2" id="KW-1185">Reference proteome</keyword>
<dbReference type="AlphaFoldDB" id="A0A9X3EWN8"/>
<dbReference type="EMBL" id="JAPNKE010000002">
    <property type="protein sequence ID" value="MCY1011732.1"/>
    <property type="molecule type" value="Genomic_DNA"/>
</dbReference>
<comment type="caution">
    <text evidence="1">The sequence shown here is derived from an EMBL/GenBank/DDBJ whole genome shotgun (WGS) entry which is preliminary data.</text>
</comment>
<reference evidence="1" key="1">
    <citation type="submission" date="2022-11" db="EMBL/GenBank/DDBJ databases">
        <title>Minimal conservation of predation-associated metabolite biosynthetic gene clusters underscores biosynthetic potential of Myxococcota including descriptions for ten novel species: Archangium lansinium sp. nov., Myxococcus landrumus sp. nov., Nannocystis bai.</title>
        <authorList>
            <person name="Ahearne A."/>
            <person name="Stevens C."/>
            <person name="Phillips K."/>
        </authorList>
    </citation>
    <scope>NUCLEOTIDE SEQUENCE</scope>
    <source>
        <strain evidence="1">Na p29</strain>
    </source>
</reference>
<dbReference type="SUPFAM" id="SSF48452">
    <property type="entry name" value="TPR-like"/>
    <property type="match status" value="1"/>
</dbReference>
<gene>
    <name evidence="1" type="ORF">OV079_40510</name>
</gene>
<dbReference type="InterPro" id="IPR011990">
    <property type="entry name" value="TPR-like_helical_dom_sf"/>
</dbReference>